<dbReference type="EMBL" id="BSXW01012493">
    <property type="protein sequence ID" value="GMF65691.1"/>
    <property type="molecule type" value="Genomic_DNA"/>
</dbReference>
<dbReference type="AlphaFoldDB" id="A0A9W6YKF2"/>
<reference evidence="1" key="1">
    <citation type="submission" date="2023-04" db="EMBL/GenBank/DDBJ databases">
        <title>Phytophthora lilii NBRC 32176.</title>
        <authorList>
            <person name="Ichikawa N."/>
            <person name="Sato H."/>
            <person name="Tonouchi N."/>
        </authorList>
    </citation>
    <scope>NUCLEOTIDE SEQUENCE</scope>
    <source>
        <strain evidence="1">NBRC 32176</strain>
    </source>
</reference>
<sequence>MTRANVVTPATAWFAPTETTRLLDPDVDLKKVSKQLHPAKYASFIALFGTVVRSPDLTQHRTHQGVLMISTHLVLGLAG</sequence>
<dbReference type="Proteomes" id="UP001165083">
    <property type="component" value="Unassembled WGS sequence"/>
</dbReference>
<proteinExistence type="predicted"/>
<protein>
    <submittedName>
        <fullName evidence="1">Unnamed protein product</fullName>
    </submittedName>
</protein>
<organism evidence="1 2">
    <name type="scientific">Phytophthora lilii</name>
    <dbReference type="NCBI Taxonomy" id="2077276"/>
    <lineage>
        <taxon>Eukaryota</taxon>
        <taxon>Sar</taxon>
        <taxon>Stramenopiles</taxon>
        <taxon>Oomycota</taxon>
        <taxon>Peronosporomycetes</taxon>
        <taxon>Peronosporales</taxon>
        <taxon>Peronosporaceae</taxon>
        <taxon>Phytophthora</taxon>
    </lineage>
</organism>
<evidence type="ECO:0000313" key="1">
    <source>
        <dbReference type="EMBL" id="GMF65691.1"/>
    </source>
</evidence>
<accession>A0A9W6YKF2</accession>
<comment type="caution">
    <text evidence="1">The sequence shown here is derived from an EMBL/GenBank/DDBJ whole genome shotgun (WGS) entry which is preliminary data.</text>
</comment>
<evidence type="ECO:0000313" key="2">
    <source>
        <dbReference type="Proteomes" id="UP001165083"/>
    </source>
</evidence>
<keyword evidence="2" id="KW-1185">Reference proteome</keyword>
<gene>
    <name evidence="1" type="ORF">Plil01_001831400</name>
</gene>
<name>A0A9W6YKF2_9STRA</name>